<dbReference type="Proteomes" id="UP000499080">
    <property type="component" value="Unassembled WGS sequence"/>
</dbReference>
<dbReference type="AlphaFoldDB" id="A0A4Y2CPW1"/>
<protein>
    <submittedName>
        <fullName evidence="2">Uncharacterized protein</fullName>
    </submittedName>
</protein>
<dbReference type="EMBL" id="BGPR01087107">
    <property type="protein sequence ID" value="GBM05941.1"/>
    <property type="molecule type" value="Genomic_DNA"/>
</dbReference>
<dbReference type="EMBL" id="BGPR01087108">
    <property type="protein sequence ID" value="GBM05944.1"/>
    <property type="molecule type" value="Genomic_DNA"/>
</dbReference>
<proteinExistence type="predicted"/>
<evidence type="ECO:0000313" key="2">
    <source>
        <dbReference type="EMBL" id="GBM05944.1"/>
    </source>
</evidence>
<sequence length="130" mass="15459">MLAKVLLREPSLLLGRGLERRALSNVTLRQYHVEPIINETVSLVKIRGLEVRSNAIDELMEEYNQERNTEELMELHCVPQQEVMEESLSEEEEVKAKQKFPRTIRIEECCKYGKLLHRTWRSINLIRQWQ</sequence>
<organism evidence="2 3">
    <name type="scientific">Araneus ventricosus</name>
    <name type="common">Orbweaver spider</name>
    <name type="synonym">Epeira ventricosa</name>
    <dbReference type="NCBI Taxonomy" id="182803"/>
    <lineage>
        <taxon>Eukaryota</taxon>
        <taxon>Metazoa</taxon>
        <taxon>Ecdysozoa</taxon>
        <taxon>Arthropoda</taxon>
        <taxon>Chelicerata</taxon>
        <taxon>Arachnida</taxon>
        <taxon>Araneae</taxon>
        <taxon>Araneomorphae</taxon>
        <taxon>Entelegynae</taxon>
        <taxon>Araneoidea</taxon>
        <taxon>Araneidae</taxon>
        <taxon>Araneus</taxon>
    </lineage>
</organism>
<evidence type="ECO:0000313" key="3">
    <source>
        <dbReference type="Proteomes" id="UP000499080"/>
    </source>
</evidence>
<gene>
    <name evidence="1" type="ORF">AVEN_186651_1</name>
    <name evidence="2" type="ORF">AVEN_201371_1</name>
</gene>
<name>A0A4Y2CPW1_ARAVE</name>
<evidence type="ECO:0000313" key="1">
    <source>
        <dbReference type="EMBL" id="GBM05941.1"/>
    </source>
</evidence>
<comment type="caution">
    <text evidence="2">The sequence shown here is derived from an EMBL/GenBank/DDBJ whole genome shotgun (WGS) entry which is preliminary data.</text>
</comment>
<keyword evidence="3" id="KW-1185">Reference proteome</keyword>
<accession>A0A4Y2CPW1</accession>
<dbReference type="OrthoDB" id="7422307at2759"/>
<reference evidence="2 3" key="1">
    <citation type="journal article" date="2019" name="Sci. Rep.">
        <title>Orb-weaving spider Araneus ventricosus genome elucidates the spidroin gene catalogue.</title>
        <authorList>
            <person name="Kono N."/>
            <person name="Nakamura H."/>
            <person name="Ohtoshi R."/>
            <person name="Moran D.A.P."/>
            <person name="Shinohara A."/>
            <person name="Yoshida Y."/>
            <person name="Fujiwara M."/>
            <person name="Mori M."/>
            <person name="Tomita M."/>
            <person name="Arakawa K."/>
        </authorList>
    </citation>
    <scope>NUCLEOTIDE SEQUENCE [LARGE SCALE GENOMIC DNA]</scope>
</reference>